<feature type="compositionally biased region" description="Basic and acidic residues" evidence="1">
    <location>
        <begin position="86"/>
        <end position="102"/>
    </location>
</feature>
<keyword evidence="3" id="KW-1185">Reference proteome</keyword>
<feature type="compositionally biased region" description="Basic and acidic residues" evidence="1">
    <location>
        <begin position="193"/>
        <end position="218"/>
    </location>
</feature>
<feature type="compositionally biased region" description="Basic residues" evidence="1">
    <location>
        <begin position="387"/>
        <end position="402"/>
    </location>
</feature>
<dbReference type="OrthoDB" id="2708736at2759"/>
<feature type="compositionally biased region" description="Pro residues" evidence="1">
    <location>
        <begin position="59"/>
        <end position="75"/>
    </location>
</feature>
<feature type="region of interest" description="Disordered" evidence="1">
    <location>
        <begin position="378"/>
        <end position="416"/>
    </location>
</feature>
<evidence type="ECO:0000256" key="1">
    <source>
        <dbReference type="SAM" id="MobiDB-lite"/>
    </source>
</evidence>
<feature type="compositionally biased region" description="Basic and acidic residues" evidence="1">
    <location>
        <begin position="23"/>
        <end position="32"/>
    </location>
</feature>
<evidence type="ECO:0000313" key="2">
    <source>
        <dbReference type="EMBL" id="KIJ12712.1"/>
    </source>
</evidence>
<feature type="compositionally biased region" description="Basic and acidic residues" evidence="1">
    <location>
        <begin position="288"/>
        <end position="312"/>
    </location>
</feature>
<gene>
    <name evidence="2" type="ORF">PAXINDRAFT_14470</name>
</gene>
<feature type="compositionally biased region" description="Polar residues" evidence="1">
    <location>
        <begin position="106"/>
        <end position="120"/>
    </location>
</feature>
<name>A0A0C9TYW6_PAXIN</name>
<feature type="compositionally biased region" description="Basic and acidic residues" evidence="1">
    <location>
        <begin position="156"/>
        <end position="173"/>
    </location>
</feature>
<dbReference type="EMBL" id="KN819360">
    <property type="protein sequence ID" value="KIJ12712.1"/>
    <property type="molecule type" value="Genomic_DNA"/>
</dbReference>
<feature type="compositionally biased region" description="Acidic residues" evidence="1">
    <location>
        <begin position="241"/>
        <end position="254"/>
    </location>
</feature>
<sequence>MSARPRLPGGTSRGPPNGSNENEGEKGDRVERASGTVGPSSDDDGGDEGVYHRYIVPDSTPPPYPDEPTPPPPSTPLEGEMCGEESSGRAHEAATHDVETPRTKSRTTPPLQTPYDQRSSGEGRVLAIGHRQAVDAVHDPGGETDAPGSQPPSIRLEGEKDKASSLYVEVDHVETDDDHTQQPSRHPVGTTDGNERCPSEPTEPLDKKERERGVDGEVRGTSTVKEVEDAKSKSSRRVDEPGDDRDDGDESREVEDERGGQSEDDVCQQDGRTYDTGDATSSVNRNSKRVEAAPLADDKDGQQRNGKPDVTKHVPGPPTPHPSNTNQPTHHANPPRRHGRLKTLPTNVSQPEHTEYAPRQMVELTTTQANRMQRKQCRATGGVSQSHHSRGRRAPRPVHRHCTLSTSPIPPDYHIG</sequence>
<protein>
    <submittedName>
        <fullName evidence="2">Uncharacterized protein</fullName>
    </submittedName>
</protein>
<dbReference type="Proteomes" id="UP000053647">
    <property type="component" value="Unassembled WGS sequence"/>
</dbReference>
<dbReference type="HOGENOM" id="CLU_007654_0_0_1"/>
<dbReference type="AlphaFoldDB" id="A0A0C9TYW6"/>
<feature type="region of interest" description="Disordered" evidence="1">
    <location>
        <begin position="1"/>
        <end position="345"/>
    </location>
</feature>
<evidence type="ECO:0000313" key="3">
    <source>
        <dbReference type="Proteomes" id="UP000053647"/>
    </source>
</evidence>
<feature type="compositionally biased region" description="Basic and acidic residues" evidence="1">
    <location>
        <begin position="132"/>
        <end position="141"/>
    </location>
</feature>
<proteinExistence type="predicted"/>
<feature type="compositionally biased region" description="Basic and acidic residues" evidence="1">
    <location>
        <begin position="225"/>
        <end position="240"/>
    </location>
</feature>
<organism evidence="2 3">
    <name type="scientific">Paxillus involutus ATCC 200175</name>
    <dbReference type="NCBI Taxonomy" id="664439"/>
    <lineage>
        <taxon>Eukaryota</taxon>
        <taxon>Fungi</taxon>
        <taxon>Dikarya</taxon>
        <taxon>Basidiomycota</taxon>
        <taxon>Agaricomycotina</taxon>
        <taxon>Agaricomycetes</taxon>
        <taxon>Agaricomycetidae</taxon>
        <taxon>Boletales</taxon>
        <taxon>Paxilineae</taxon>
        <taxon>Paxillaceae</taxon>
        <taxon>Paxillus</taxon>
    </lineage>
</organism>
<reference evidence="3" key="2">
    <citation type="submission" date="2015-01" db="EMBL/GenBank/DDBJ databases">
        <title>Evolutionary Origins and Diversification of the Mycorrhizal Mutualists.</title>
        <authorList>
            <consortium name="DOE Joint Genome Institute"/>
            <consortium name="Mycorrhizal Genomics Consortium"/>
            <person name="Kohler A."/>
            <person name="Kuo A."/>
            <person name="Nagy L.G."/>
            <person name="Floudas D."/>
            <person name="Copeland A."/>
            <person name="Barry K.W."/>
            <person name="Cichocki N."/>
            <person name="Veneault-Fourrey C."/>
            <person name="LaButti K."/>
            <person name="Lindquist E.A."/>
            <person name="Lipzen A."/>
            <person name="Lundell T."/>
            <person name="Morin E."/>
            <person name="Murat C."/>
            <person name="Riley R."/>
            <person name="Ohm R."/>
            <person name="Sun H."/>
            <person name="Tunlid A."/>
            <person name="Henrissat B."/>
            <person name="Grigoriev I.V."/>
            <person name="Hibbett D.S."/>
            <person name="Martin F."/>
        </authorList>
    </citation>
    <scope>NUCLEOTIDE SEQUENCE [LARGE SCALE GENOMIC DNA]</scope>
    <source>
        <strain evidence="3">ATCC 200175</strain>
    </source>
</reference>
<accession>A0A0C9TYW6</accession>
<reference evidence="2 3" key="1">
    <citation type="submission" date="2014-06" db="EMBL/GenBank/DDBJ databases">
        <authorList>
            <consortium name="DOE Joint Genome Institute"/>
            <person name="Kuo A."/>
            <person name="Kohler A."/>
            <person name="Nagy L.G."/>
            <person name="Floudas D."/>
            <person name="Copeland A."/>
            <person name="Barry K.W."/>
            <person name="Cichocki N."/>
            <person name="Veneault-Fourrey C."/>
            <person name="LaButti K."/>
            <person name="Lindquist E.A."/>
            <person name="Lipzen A."/>
            <person name="Lundell T."/>
            <person name="Morin E."/>
            <person name="Murat C."/>
            <person name="Sun H."/>
            <person name="Tunlid A."/>
            <person name="Henrissat B."/>
            <person name="Grigoriev I.V."/>
            <person name="Hibbett D.S."/>
            <person name="Martin F."/>
            <person name="Nordberg H.P."/>
            <person name="Cantor M.N."/>
            <person name="Hua S.X."/>
        </authorList>
    </citation>
    <scope>NUCLEOTIDE SEQUENCE [LARGE SCALE GENOMIC DNA]</scope>
    <source>
        <strain evidence="2 3">ATCC 200175</strain>
    </source>
</reference>